<dbReference type="PROSITE" id="PS00094">
    <property type="entry name" value="C5_MTASE_1"/>
    <property type="match status" value="1"/>
</dbReference>
<dbReference type="GO" id="GO:0003682">
    <property type="term" value="F:chromatin binding"/>
    <property type="evidence" value="ECO:0007669"/>
    <property type="project" value="InterPro"/>
</dbReference>
<dbReference type="InterPro" id="IPR001525">
    <property type="entry name" value="C5_MeTfrase"/>
</dbReference>
<keyword evidence="11" id="KW-1185">Reference proteome</keyword>
<sequence length="1127" mass="127236">MEALSPTTTPQLETSVATCFPNTTRGNVVVSLPSSTLTQPASQFEGFTPPAPEASEGRAVASLLESLGNGGDDDFIEFDLTSFSIYIDTGNYPNELRPLQHLKARSVPGMYFDGVLQHGDKRFYLRKVPFSKLPVGNYGEANHTVGDQIWILSKLNEKLGREIYYKLHLPALEYRRFHLPFLWVADFAKHVIDYCEHCREENHHVILSDFKSRFSTWLMRVHGTSTTFARWHAGNRSTDFRVAVVASIDYIFEEAKGIDPKIASWHHVWREVKTLDYYEPNFNPCAAGEISKTIVTPYVYDLFSHVVFGELLEPKQACVSAEVKKIEFVRQSQPLPLTQPDRPRGAVHSDENSTFIERIQPGDVISTLPDSDATTDTEWKRGSSRHYNTDYHWNGLVQNVHVRPYGKRSFDVLWLYQPIDTPCSVMKYPWTNELFLSDNCTCHHPISKVQGHEVISTHEVEWFGSPSTSAEFFVRQTYIASDCRWASLRKEHFICGDERVFSQELNPSFRVGDTVLVKMKNLQLGTFVIEGFLQDTRYARMRRLWRRRDVDNTASLAPPNELVYSEQFAEIDIKRIDRRCIVRTFQVDEDIPPPYNRNGTGDAFFITHQQVEIEGVTRYRPLLNTHRELFRQGFYHNKMPKLRGLDLFCGGGNFGRGIEDGDGVEMRWCNDLWEGAIHSYMANADHERCTPFLGSIDDLLAHALNSDPKVPAPGDVEFISAGSPCPGFSSLTVDKTTTQQKKNQSLVASFASFVELYRPLYGVLENVPAMVNTSSLRDSCVFSQLVCALVGLGYQVQVYFLDAWSFGSAQSRSRVFLAFTAPGLRTPKAPEPSHSHPENTLLLKLGEMSCGRPFDSRKIVPTAFKFVSLKEAVGDLPNVQDGKADFCVGYPDHRLSIGYTPKIRKQLALIPTHPYGMNFYKAWAAGVLTPTERLLFPEDGKERARPTSKGWGRLDPNGLVGTIPTTCLPTDARVGRINHWEQNRPLTILEARRAQGFLDHEVIVGTRADQYRVIGNSVSRHVALVLGLAIREAWVGTLLDEDLNANIEPQVIPNLDVTVTESLEETLTMETITTSTPCSLGAFTPATSESAEGFDGEIHRKRSQTTYVDLTIKKRRFGTFDDPIEIE</sequence>
<gene>
    <name evidence="10" type="ORF">NPX13_g6088</name>
</gene>
<dbReference type="GO" id="GO:0044027">
    <property type="term" value="P:negative regulation of gene expression via chromosomal CpG island methylation"/>
    <property type="evidence" value="ECO:0007669"/>
    <property type="project" value="TreeGrafter"/>
</dbReference>
<dbReference type="PROSITE" id="PS51038">
    <property type="entry name" value="BAH"/>
    <property type="match status" value="2"/>
</dbReference>
<dbReference type="EMBL" id="JANPWZ010001036">
    <property type="protein sequence ID" value="KAJ3569430.1"/>
    <property type="molecule type" value="Genomic_DNA"/>
</dbReference>
<evidence type="ECO:0000256" key="7">
    <source>
        <dbReference type="ARBA" id="ARBA00023242"/>
    </source>
</evidence>
<dbReference type="InterPro" id="IPR018117">
    <property type="entry name" value="C5_DNA_meth_AS"/>
</dbReference>
<dbReference type="GO" id="GO:0005634">
    <property type="term" value="C:nucleus"/>
    <property type="evidence" value="ECO:0007669"/>
    <property type="project" value="UniProtKB-SubCell"/>
</dbReference>
<organism evidence="10 11">
    <name type="scientific">Xylaria arbuscula</name>
    <dbReference type="NCBI Taxonomy" id="114810"/>
    <lineage>
        <taxon>Eukaryota</taxon>
        <taxon>Fungi</taxon>
        <taxon>Dikarya</taxon>
        <taxon>Ascomycota</taxon>
        <taxon>Pezizomycotina</taxon>
        <taxon>Sordariomycetes</taxon>
        <taxon>Xylariomycetidae</taxon>
        <taxon>Xylariales</taxon>
        <taxon>Xylariaceae</taxon>
        <taxon>Xylaria</taxon>
    </lineage>
</organism>
<evidence type="ECO:0000256" key="6">
    <source>
        <dbReference type="ARBA" id="ARBA00023125"/>
    </source>
</evidence>
<dbReference type="InterPro" id="IPR001025">
    <property type="entry name" value="BAH_dom"/>
</dbReference>
<feature type="domain" description="BAH" evidence="9">
    <location>
        <begin position="357"/>
        <end position="489"/>
    </location>
</feature>
<dbReference type="Gene3D" id="3.90.120.10">
    <property type="entry name" value="DNA Methylase, subunit A, domain 2"/>
    <property type="match status" value="1"/>
</dbReference>
<evidence type="ECO:0000256" key="5">
    <source>
        <dbReference type="ARBA" id="ARBA00022691"/>
    </source>
</evidence>
<dbReference type="Pfam" id="PF25423">
    <property type="entry name" value="DUF7893"/>
    <property type="match status" value="1"/>
</dbReference>
<accession>A0A9W8TLR6</accession>
<evidence type="ECO:0000259" key="9">
    <source>
        <dbReference type="PROSITE" id="PS51038"/>
    </source>
</evidence>
<dbReference type="Gene3D" id="2.30.30.490">
    <property type="match status" value="2"/>
</dbReference>
<dbReference type="InterPro" id="IPR057215">
    <property type="entry name" value="DUF7893"/>
</dbReference>
<evidence type="ECO:0000313" key="11">
    <source>
        <dbReference type="Proteomes" id="UP001148614"/>
    </source>
</evidence>
<name>A0A9W8TLR6_9PEZI</name>
<dbReference type="GO" id="GO:0003677">
    <property type="term" value="F:DNA binding"/>
    <property type="evidence" value="ECO:0007669"/>
    <property type="project" value="UniProtKB-KW"/>
</dbReference>
<feature type="domain" description="BAH" evidence="9">
    <location>
        <begin position="507"/>
        <end position="621"/>
    </location>
</feature>
<dbReference type="GO" id="GO:0032259">
    <property type="term" value="P:methylation"/>
    <property type="evidence" value="ECO:0007669"/>
    <property type="project" value="UniProtKB-KW"/>
</dbReference>
<dbReference type="Gene3D" id="3.40.50.150">
    <property type="entry name" value="Vaccinia Virus protein VP39"/>
    <property type="match status" value="1"/>
</dbReference>
<dbReference type="AlphaFoldDB" id="A0A9W8TLR6"/>
<keyword evidence="6" id="KW-0238">DNA-binding</keyword>
<comment type="similarity">
    <text evidence="8">Belongs to the class I-like SAM-binding methyltransferase superfamily. C5-methyltransferase family.</text>
</comment>
<proteinExistence type="inferred from homology"/>
<dbReference type="VEuPathDB" id="FungiDB:F4678DRAFT_443125"/>
<keyword evidence="3 8" id="KW-0489">Methyltransferase</keyword>
<reference evidence="10" key="1">
    <citation type="submission" date="2022-07" db="EMBL/GenBank/DDBJ databases">
        <title>Genome Sequence of Xylaria arbuscula.</title>
        <authorList>
            <person name="Buettner E."/>
        </authorList>
    </citation>
    <scope>NUCLEOTIDE SEQUENCE</scope>
    <source>
        <strain evidence="10">VT107</strain>
    </source>
</reference>
<evidence type="ECO:0000256" key="3">
    <source>
        <dbReference type="ARBA" id="ARBA00022603"/>
    </source>
</evidence>
<dbReference type="InterPro" id="IPR050390">
    <property type="entry name" value="C5-Methyltransferase"/>
</dbReference>
<evidence type="ECO:0000256" key="4">
    <source>
        <dbReference type="ARBA" id="ARBA00022679"/>
    </source>
</evidence>
<protein>
    <recommendedName>
        <fullName evidence="2">DNA (cytosine-5-)-methyltransferase</fullName>
        <ecNumber evidence="2">2.1.1.37</ecNumber>
    </recommendedName>
</protein>
<dbReference type="Proteomes" id="UP001148614">
    <property type="component" value="Unassembled WGS sequence"/>
</dbReference>
<dbReference type="InterPro" id="IPR043151">
    <property type="entry name" value="BAH_sf"/>
</dbReference>
<dbReference type="GO" id="GO:0003886">
    <property type="term" value="F:DNA (cytosine-5-)-methyltransferase activity"/>
    <property type="evidence" value="ECO:0007669"/>
    <property type="project" value="UniProtKB-EC"/>
</dbReference>
<keyword evidence="4 8" id="KW-0808">Transferase</keyword>
<dbReference type="Pfam" id="PF00145">
    <property type="entry name" value="DNA_methylase"/>
    <property type="match status" value="1"/>
</dbReference>
<dbReference type="PANTHER" id="PTHR10629:SF54">
    <property type="entry name" value="DNA METHYLTRANSFERASE DIM-2"/>
    <property type="match status" value="1"/>
</dbReference>
<evidence type="ECO:0000313" key="10">
    <source>
        <dbReference type="EMBL" id="KAJ3569430.1"/>
    </source>
</evidence>
<comment type="subcellular location">
    <subcellularLocation>
        <location evidence="1">Nucleus</location>
    </subcellularLocation>
</comment>
<comment type="caution">
    <text evidence="10">The sequence shown here is derived from an EMBL/GenBank/DDBJ whole genome shotgun (WGS) entry which is preliminary data.</text>
</comment>
<dbReference type="PROSITE" id="PS51679">
    <property type="entry name" value="SAM_MT_C5"/>
    <property type="match status" value="1"/>
</dbReference>
<dbReference type="PRINTS" id="PR00105">
    <property type="entry name" value="C5METTRFRASE"/>
</dbReference>
<dbReference type="EC" id="2.1.1.37" evidence="2"/>
<dbReference type="PANTHER" id="PTHR10629">
    <property type="entry name" value="CYTOSINE-SPECIFIC METHYLTRANSFERASE"/>
    <property type="match status" value="1"/>
</dbReference>
<dbReference type="InterPro" id="IPR029063">
    <property type="entry name" value="SAM-dependent_MTases_sf"/>
</dbReference>
<evidence type="ECO:0000256" key="2">
    <source>
        <dbReference type="ARBA" id="ARBA00011975"/>
    </source>
</evidence>
<feature type="active site" evidence="8">
    <location>
        <position position="725"/>
    </location>
</feature>
<dbReference type="SUPFAM" id="SSF53335">
    <property type="entry name" value="S-adenosyl-L-methionine-dependent methyltransferases"/>
    <property type="match status" value="1"/>
</dbReference>
<keyword evidence="5 8" id="KW-0949">S-adenosyl-L-methionine</keyword>
<keyword evidence="7" id="KW-0539">Nucleus</keyword>
<evidence type="ECO:0000256" key="1">
    <source>
        <dbReference type="ARBA" id="ARBA00004123"/>
    </source>
</evidence>
<evidence type="ECO:0000256" key="8">
    <source>
        <dbReference type="PROSITE-ProRule" id="PRU01016"/>
    </source>
</evidence>